<keyword evidence="3" id="KW-0812">Transmembrane</keyword>
<dbReference type="FunFam" id="2.60.40.1510:FF:000001">
    <property type="entry name" value="Integrin alpha V"/>
    <property type="match status" value="1"/>
</dbReference>
<dbReference type="SUPFAM" id="SSF69179">
    <property type="entry name" value="Integrin domains"/>
    <property type="match status" value="2"/>
</dbReference>
<dbReference type="Pfam" id="PF08441">
    <property type="entry name" value="Integrin_A_Ig_1"/>
    <property type="match status" value="1"/>
</dbReference>
<evidence type="ECO:0000256" key="2">
    <source>
        <dbReference type="ARBA" id="ARBA00008054"/>
    </source>
</evidence>
<dbReference type="GO" id="GO:0007229">
    <property type="term" value="P:integrin-mediated signaling pathway"/>
    <property type="evidence" value="ECO:0007669"/>
    <property type="project" value="UniProtKB-KW"/>
</dbReference>
<evidence type="ECO:0000256" key="6">
    <source>
        <dbReference type="ARBA" id="ARBA00022889"/>
    </source>
</evidence>
<keyword evidence="7" id="KW-1133">Transmembrane helix</keyword>
<dbReference type="Proteomes" id="UP000727407">
    <property type="component" value="Unassembled WGS sequence"/>
</dbReference>
<evidence type="ECO:0000256" key="11">
    <source>
        <dbReference type="ARBA" id="ARBA00023170"/>
    </source>
</evidence>
<dbReference type="GO" id="GO:0033627">
    <property type="term" value="P:cell adhesion mediated by integrin"/>
    <property type="evidence" value="ECO:0007669"/>
    <property type="project" value="TreeGrafter"/>
</dbReference>
<feature type="domain" description="Integrin alpha second immunoglobulin-like" evidence="14">
    <location>
        <begin position="166"/>
        <end position="287"/>
    </location>
</feature>
<reference evidence="15" key="1">
    <citation type="submission" date="2020-07" db="EMBL/GenBank/DDBJ databases">
        <title>Clarias magur genome sequencing, assembly and annotation.</title>
        <authorList>
            <person name="Kushwaha B."/>
            <person name="Kumar R."/>
            <person name="Das P."/>
            <person name="Joshi C.G."/>
            <person name="Kumar D."/>
            <person name="Nagpure N.S."/>
            <person name="Pandey M."/>
            <person name="Agarwal S."/>
            <person name="Srivastava S."/>
            <person name="Singh M."/>
            <person name="Sahoo L."/>
            <person name="Jayasankar P."/>
            <person name="Meher P.K."/>
            <person name="Koringa P.G."/>
            <person name="Iquebal M.A."/>
            <person name="Das S.P."/>
            <person name="Bit A."/>
            <person name="Patnaik S."/>
            <person name="Patel N."/>
            <person name="Shah T.M."/>
            <person name="Hinsu A."/>
            <person name="Jena J.K."/>
        </authorList>
    </citation>
    <scope>NUCLEOTIDE SEQUENCE</scope>
    <source>
        <strain evidence="15">CIFAMagur01</strain>
        <tissue evidence="15">Testis</tissue>
    </source>
</reference>
<evidence type="ECO:0000259" key="13">
    <source>
        <dbReference type="Pfam" id="PF08441"/>
    </source>
</evidence>
<evidence type="ECO:0000256" key="5">
    <source>
        <dbReference type="ARBA" id="ARBA00022837"/>
    </source>
</evidence>
<keyword evidence="16" id="KW-1185">Reference proteome</keyword>
<dbReference type="Pfam" id="PF20805">
    <property type="entry name" value="Integrin_A_Ig_2"/>
    <property type="match status" value="1"/>
</dbReference>
<evidence type="ECO:0000259" key="14">
    <source>
        <dbReference type="Pfam" id="PF20805"/>
    </source>
</evidence>
<dbReference type="InterPro" id="IPR013649">
    <property type="entry name" value="Integrin_alpha_Ig-like_1"/>
</dbReference>
<comment type="subcellular location">
    <subcellularLocation>
        <location evidence="1">Membrane</location>
        <topology evidence="1">Single-pass type I membrane protein</topology>
    </subcellularLocation>
</comment>
<dbReference type="GO" id="GO:0098609">
    <property type="term" value="P:cell-cell adhesion"/>
    <property type="evidence" value="ECO:0007669"/>
    <property type="project" value="TreeGrafter"/>
</dbReference>
<sequence length="288" mass="32399">MDVNVFRARPVVTVDAQLILTPKILNPENKTCLVPGSNIMVPCLRVDVCAKVSGIGIPDIIALNMELQLDSLKQRGAVKRVLFLDSHQHQRSLKMLLGQQDRQRCLNHTIYLRDETEFRDKLSPISVALNYSLDQMFPVSALQLRPILDHYSVSFHREQANILLDCGDDNMCIPDLELSAKMDRTELAIGDENPLMLTIMAANHGEGAYEAELVVRLPPEADYNGMERRREDLQILNCEHRMGNDTQMVICELGNPMVAGANVSIGLRFSVQRLEDAEAKIGFELQIH</sequence>
<dbReference type="PRINTS" id="PR01185">
    <property type="entry name" value="INTEGRINA"/>
</dbReference>
<dbReference type="GO" id="GO:0008305">
    <property type="term" value="C:integrin complex"/>
    <property type="evidence" value="ECO:0007669"/>
    <property type="project" value="InterPro"/>
</dbReference>
<dbReference type="InterPro" id="IPR000413">
    <property type="entry name" value="Integrin_alpha"/>
</dbReference>
<gene>
    <name evidence="15" type="primary">itga8</name>
    <name evidence="15" type="ORF">DAT39_020067</name>
</gene>
<evidence type="ECO:0000256" key="10">
    <source>
        <dbReference type="ARBA" id="ARBA00023157"/>
    </source>
</evidence>
<comment type="similarity">
    <text evidence="2">Belongs to the integrin alpha chain family.</text>
</comment>
<dbReference type="InterPro" id="IPR048285">
    <property type="entry name" value="Integrin_alpha_Ig-like_2"/>
</dbReference>
<dbReference type="GO" id="GO:0005178">
    <property type="term" value="F:integrin binding"/>
    <property type="evidence" value="ECO:0007669"/>
    <property type="project" value="TreeGrafter"/>
</dbReference>
<keyword evidence="9" id="KW-0472">Membrane</keyword>
<dbReference type="AlphaFoldDB" id="A0A8J4T6F8"/>
<feature type="non-terminal residue" evidence="15">
    <location>
        <position position="288"/>
    </location>
</feature>
<keyword evidence="6" id="KW-0130">Cell adhesion</keyword>
<dbReference type="Gene3D" id="2.60.40.1460">
    <property type="entry name" value="Integrin domains. Chain A, domain 2"/>
    <property type="match status" value="1"/>
</dbReference>
<dbReference type="OrthoDB" id="5317514at2759"/>
<keyword evidence="11" id="KW-0675">Receptor</keyword>
<evidence type="ECO:0000256" key="9">
    <source>
        <dbReference type="ARBA" id="ARBA00023136"/>
    </source>
</evidence>
<comment type="caution">
    <text evidence="15">The sequence shown here is derived from an EMBL/GenBank/DDBJ whole genome shotgun (WGS) entry which is preliminary data.</text>
</comment>
<keyword evidence="8 15" id="KW-0401">Integrin</keyword>
<dbReference type="EMBL" id="QNUK01000708">
    <property type="protein sequence ID" value="KAF5890231.1"/>
    <property type="molecule type" value="Genomic_DNA"/>
</dbReference>
<dbReference type="PANTHER" id="PTHR23220">
    <property type="entry name" value="INTEGRIN ALPHA"/>
    <property type="match status" value="1"/>
</dbReference>
<evidence type="ECO:0000256" key="8">
    <source>
        <dbReference type="ARBA" id="ARBA00023037"/>
    </source>
</evidence>
<feature type="domain" description="Integrin alpha first immunoglubulin-like" evidence="13">
    <location>
        <begin position="8"/>
        <end position="165"/>
    </location>
</feature>
<keyword evidence="12" id="KW-0325">Glycoprotein</keyword>
<evidence type="ECO:0000256" key="3">
    <source>
        <dbReference type="ARBA" id="ARBA00022692"/>
    </source>
</evidence>
<protein>
    <submittedName>
        <fullName evidence="15">Integrin alpha-8</fullName>
    </submittedName>
</protein>
<proteinExistence type="inferred from homology"/>
<dbReference type="GO" id="GO:0009897">
    <property type="term" value="C:external side of plasma membrane"/>
    <property type="evidence" value="ECO:0007669"/>
    <property type="project" value="TreeGrafter"/>
</dbReference>
<dbReference type="GO" id="GO:0007160">
    <property type="term" value="P:cell-matrix adhesion"/>
    <property type="evidence" value="ECO:0007669"/>
    <property type="project" value="TreeGrafter"/>
</dbReference>
<evidence type="ECO:0000313" key="16">
    <source>
        <dbReference type="Proteomes" id="UP000727407"/>
    </source>
</evidence>
<keyword evidence="4" id="KW-0479">Metal-binding</keyword>
<dbReference type="PANTHER" id="PTHR23220:SF5">
    <property type="entry name" value="INTEGRIN ALPHA-8"/>
    <property type="match status" value="1"/>
</dbReference>
<name>A0A8J4T6F8_CLAMG</name>
<dbReference type="Gene3D" id="2.60.40.1510">
    <property type="entry name" value="ntegrin, alpha v. Chain A, domain 3"/>
    <property type="match status" value="1"/>
</dbReference>
<keyword evidence="5" id="KW-0106">Calcium</keyword>
<evidence type="ECO:0000256" key="7">
    <source>
        <dbReference type="ARBA" id="ARBA00022989"/>
    </source>
</evidence>
<accession>A0A8J4T6F8</accession>
<organism evidence="15 16">
    <name type="scientific">Clarias magur</name>
    <name type="common">Asian catfish</name>
    <name type="synonym">Macropteronotus magur</name>
    <dbReference type="NCBI Taxonomy" id="1594786"/>
    <lineage>
        <taxon>Eukaryota</taxon>
        <taxon>Metazoa</taxon>
        <taxon>Chordata</taxon>
        <taxon>Craniata</taxon>
        <taxon>Vertebrata</taxon>
        <taxon>Euteleostomi</taxon>
        <taxon>Actinopterygii</taxon>
        <taxon>Neopterygii</taxon>
        <taxon>Teleostei</taxon>
        <taxon>Ostariophysi</taxon>
        <taxon>Siluriformes</taxon>
        <taxon>Clariidae</taxon>
        <taxon>Clarias</taxon>
    </lineage>
</organism>
<dbReference type="InterPro" id="IPR032695">
    <property type="entry name" value="Integrin_dom_sf"/>
</dbReference>
<evidence type="ECO:0000256" key="12">
    <source>
        <dbReference type="ARBA" id="ARBA00023180"/>
    </source>
</evidence>
<evidence type="ECO:0000313" key="15">
    <source>
        <dbReference type="EMBL" id="KAF5890231.1"/>
    </source>
</evidence>
<keyword evidence="10" id="KW-1015">Disulfide bond</keyword>
<dbReference type="FunFam" id="2.60.40.1460:FF:000001">
    <property type="entry name" value="Integrin, alpha V"/>
    <property type="match status" value="1"/>
</dbReference>
<evidence type="ECO:0000256" key="4">
    <source>
        <dbReference type="ARBA" id="ARBA00022723"/>
    </source>
</evidence>
<evidence type="ECO:0000256" key="1">
    <source>
        <dbReference type="ARBA" id="ARBA00004479"/>
    </source>
</evidence>
<dbReference type="GO" id="GO:0046872">
    <property type="term" value="F:metal ion binding"/>
    <property type="evidence" value="ECO:0007669"/>
    <property type="project" value="UniProtKB-KW"/>
</dbReference>